<evidence type="ECO:0000313" key="2">
    <source>
        <dbReference type="EMBL" id="TDZ32066.1"/>
    </source>
</evidence>
<reference evidence="2 3" key="1">
    <citation type="submission" date="2018-11" db="EMBL/GenBank/DDBJ databases">
        <title>Genome sequence and assembly of Colletotrichum spinosum.</title>
        <authorList>
            <person name="Gan P."/>
            <person name="Shirasu K."/>
        </authorList>
    </citation>
    <scope>NUCLEOTIDE SEQUENCE [LARGE SCALE GENOMIC DNA]</scope>
    <source>
        <strain evidence="2 3">CBS 515.97</strain>
    </source>
</reference>
<dbReference type="InterPro" id="IPR036770">
    <property type="entry name" value="Ankyrin_rpt-contain_sf"/>
</dbReference>
<protein>
    <recommendedName>
        <fullName evidence="1">Azaphilone pigments biosynthesis cluster protein L N-terminal domain-containing protein</fullName>
    </recommendedName>
</protein>
<dbReference type="AlphaFoldDB" id="A0A4R8Q5U2"/>
<dbReference type="EMBL" id="QAPG01000087">
    <property type="protein sequence ID" value="TDZ32066.1"/>
    <property type="molecule type" value="Genomic_DNA"/>
</dbReference>
<comment type="caution">
    <text evidence="2">The sequence shown here is derived from an EMBL/GenBank/DDBJ whole genome shotgun (WGS) entry which is preliminary data.</text>
</comment>
<gene>
    <name evidence="2" type="ORF">C8035_v000811</name>
</gene>
<name>A0A4R8Q5U2_9PEZI</name>
<evidence type="ECO:0000259" key="1">
    <source>
        <dbReference type="Pfam" id="PF17111"/>
    </source>
</evidence>
<feature type="domain" description="Azaphilone pigments biosynthesis cluster protein L N-terminal" evidence="1">
    <location>
        <begin position="2"/>
        <end position="160"/>
    </location>
</feature>
<dbReference type="InterPro" id="IPR031348">
    <property type="entry name" value="PigL_N"/>
</dbReference>
<organism evidence="2 3">
    <name type="scientific">Colletotrichum spinosum</name>
    <dbReference type="NCBI Taxonomy" id="1347390"/>
    <lineage>
        <taxon>Eukaryota</taxon>
        <taxon>Fungi</taxon>
        <taxon>Dikarya</taxon>
        <taxon>Ascomycota</taxon>
        <taxon>Pezizomycotina</taxon>
        <taxon>Sordariomycetes</taxon>
        <taxon>Hypocreomycetidae</taxon>
        <taxon>Glomerellales</taxon>
        <taxon>Glomerellaceae</taxon>
        <taxon>Colletotrichum</taxon>
        <taxon>Colletotrichum orbiculare species complex</taxon>
    </lineage>
</organism>
<accession>A0A4R8Q5U2</accession>
<dbReference type="Proteomes" id="UP000295083">
    <property type="component" value="Unassembled WGS sequence"/>
</dbReference>
<evidence type="ECO:0000313" key="3">
    <source>
        <dbReference type="Proteomes" id="UP000295083"/>
    </source>
</evidence>
<dbReference type="Gene3D" id="1.25.40.20">
    <property type="entry name" value="Ankyrin repeat-containing domain"/>
    <property type="match status" value="1"/>
</dbReference>
<sequence length="667" mass="73833">MADPLSIAASVAGLITLAASTAKLAKSMSDRYTEQVAASVRQNVNTLDVALFRVRDGLSTQPFSRAGEQNLRQPVELCAGTLRELEIQFQRLEGKGSSWNGVMRRLARPEVLKEIERLQRLLEGQKTTLLVAMQNCSGESQAKMLDMISHAVEELRTTLETKQVTGTPVSGSVDGFSTSATASTDDSTAPSMVHAYPAFEDWLENWTIPIEEPNGVLKPPSDDTPQEQFVSTDPIVPDEPRDITLIVDGLYQRESRTRRKVKVEVHATTETPVYDIIFQLEEKGYEAICGFEVADGGVRFPPFVSRSTSLVVITDGKSSYNVEQHKEAESKGYEKGFGAGAKLIQHYCRDDGTTQWDWENSCVVNFQLLNATAFRSVTGIPAWTPISLKDDQDKQLPLQIPFAGLGVTDVNPKSDMPPLGSIGAIDLVLSDDIRTRRRIILCPQCEHNLCNIATDFVRDRDDAVPQLQPLLYAAVSSLSKTPTDRPSDTSRPSTCLEALVKWMEAQSIETQDLLTLDFNLANLLRPQPPQSLERVIFFLTRGGKSLSCDYGATILLVNECDAPLKVRKETLGMLLSHGCNINARDGFGRTMLWHHDGLLSDLLARNIRVDIRDNEGDTILHHIVHRLNQLLRTEQEYDLLSKDIRDILARPAGKAAVNTLDAKGLTP</sequence>
<keyword evidence="3" id="KW-1185">Reference proteome</keyword>
<dbReference type="SUPFAM" id="SSF48403">
    <property type="entry name" value="Ankyrin repeat"/>
    <property type="match status" value="1"/>
</dbReference>
<dbReference type="Pfam" id="PF17111">
    <property type="entry name" value="PigL_N"/>
    <property type="match status" value="1"/>
</dbReference>
<proteinExistence type="predicted"/>